<dbReference type="OrthoDB" id="1856718at2759"/>
<keyword evidence="3" id="KW-1185">Reference proteome</keyword>
<evidence type="ECO:0000313" key="2">
    <source>
        <dbReference type="EMBL" id="OBA25502.1"/>
    </source>
</evidence>
<dbReference type="AlphaFoldDB" id="A0A1B7T9T8"/>
<accession>A0A1B7T9T8</accession>
<dbReference type="EMBL" id="LXPE01000083">
    <property type="protein sequence ID" value="OBA25502.1"/>
    <property type="molecule type" value="Genomic_DNA"/>
</dbReference>
<name>A0A1B7T9T8_9ASCO</name>
<dbReference type="Proteomes" id="UP000092321">
    <property type="component" value="Unassembled WGS sequence"/>
</dbReference>
<organism evidence="2 3">
    <name type="scientific">Hanseniaspora valbyensis NRRL Y-1626</name>
    <dbReference type="NCBI Taxonomy" id="766949"/>
    <lineage>
        <taxon>Eukaryota</taxon>
        <taxon>Fungi</taxon>
        <taxon>Dikarya</taxon>
        <taxon>Ascomycota</taxon>
        <taxon>Saccharomycotina</taxon>
        <taxon>Saccharomycetes</taxon>
        <taxon>Saccharomycodales</taxon>
        <taxon>Saccharomycodaceae</taxon>
        <taxon>Hanseniaspora</taxon>
    </lineage>
</organism>
<evidence type="ECO:0000256" key="1">
    <source>
        <dbReference type="SAM" id="Coils"/>
    </source>
</evidence>
<proteinExistence type="predicted"/>
<sequence length="84" mass="9604">STISLTNDINLTESVVVKADVSPLTQIQQDKDLLAFDDHFKQVYIKSVEKRFLDLEELAKKLNKENKQLNKQVKAFNEVLSANI</sequence>
<keyword evidence="1" id="KW-0175">Coiled coil</keyword>
<feature type="coiled-coil region" evidence="1">
    <location>
        <begin position="45"/>
        <end position="79"/>
    </location>
</feature>
<evidence type="ECO:0000313" key="3">
    <source>
        <dbReference type="Proteomes" id="UP000092321"/>
    </source>
</evidence>
<comment type="caution">
    <text evidence="2">The sequence shown here is derived from an EMBL/GenBank/DDBJ whole genome shotgun (WGS) entry which is preliminary data.</text>
</comment>
<feature type="non-terminal residue" evidence="2">
    <location>
        <position position="1"/>
    </location>
</feature>
<gene>
    <name evidence="2" type="ORF">HANVADRAFT_3687</name>
</gene>
<reference evidence="3" key="1">
    <citation type="journal article" date="2016" name="Proc. Natl. Acad. Sci. U.S.A.">
        <title>Comparative genomics of biotechnologically important yeasts.</title>
        <authorList>
            <person name="Riley R."/>
            <person name="Haridas S."/>
            <person name="Wolfe K.H."/>
            <person name="Lopes M.R."/>
            <person name="Hittinger C.T."/>
            <person name="Goeker M."/>
            <person name="Salamov A.A."/>
            <person name="Wisecaver J.H."/>
            <person name="Long T.M."/>
            <person name="Calvey C.H."/>
            <person name="Aerts A.L."/>
            <person name="Barry K.W."/>
            <person name="Choi C."/>
            <person name="Clum A."/>
            <person name="Coughlan A.Y."/>
            <person name="Deshpande S."/>
            <person name="Douglass A.P."/>
            <person name="Hanson S.J."/>
            <person name="Klenk H.-P."/>
            <person name="LaButti K.M."/>
            <person name="Lapidus A."/>
            <person name="Lindquist E.A."/>
            <person name="Lipzen A.M."/>
            <person name="Meier-Kolthoff J.P."/>
            <person name="Ohm R.A."/>
            <person name="Otillar R.P."/>
            <person name="Pangilinan J.L."/>
            <person name="Peng Y."/>
            <person name="Rokas A."/>
            <person name="Rosa C.A."/>
            <person name="Scheuner C."/>
            <person name="Sibirny A.A."/>
            <person name="Slot J.C."/>
            <person name="Stielow J.B."/>
            <person name="Sun H."/>
            <person name="Kurtzman C.P."/>
            <person name="Blackwell M."/>
            <person name="Grigoriev I.V."/>
            <person name="Jeffries T.W."/>
        </authorList>
    </citation>
    <scope>NUCLEOTIDE SEQUENCE [LARGE SCALE GENOMIC DNA]</scope>
    <source>
        <strain evidence="3">NRRL Y-1626</strain>
    </source>
</reference>
<protein>
    <submittedName>
        <fullName evidence="2">Uncharacterized protein</fullName>
    </submittedName>
</protein>